<dbReference type="RefSeq" id="WP_115106820.1">
    <property type="nucleotide sequence ID" value="NZ_QHKS01000026.1"/>
</dbReference>
<comment type="caution">
    <text evidence="5">The sequence shown here is derived from an EMBL/GenBank/DDBJ whole genome shotgun (WGS) entry which is preliminary data.</text>
</comment>
<organism evidence="5 6">
    <name type="scientific">Paraburkholderia lacunae</name>
    <dbReference type="NCBI Taxonomy" id="2211104"/>
    <lineage>
        <taxon>Bacteria</taxon>
        <taxon>Pseudomonadati</taxon>
        <taxon>Pseudomonadota</taxon>
        <taxon>Betaproteobacteria</taxon>
        <taxon>Burkholderiales</taxon>
        <taxon>Burkholderiaceae</taxon>
        <taxon>Paraburkholderia</taxon>
    </lineage>
</organism>
<accession>A0A370N0B9</accession>
<dbReference type="Pfam" id="PF13649">
    <property type="entry name" value="Methyltransf_25"/>
    <property type="match status" value="1"/>
</dbReference>
<dbReference type="SUPFAM" id="SSF53335">
    <property type="entry name" value="S-adenosyl-L-methionine-dependent methyltransferases"/>
    <property type="match status" value="1"/>
</dbReference>
<dbReference type="Gene3D" id="3.40.50.150">
    <property type="entry name" value="Vaccinia Virus protein VP39"/>
    <property type="match status" value="1"/>
</dbReference>
<dbReference type="PANTHER" id="PTHR43464">
    <property type="entry name" value="METHYLTRANSFERASE"/>
    <property type="match status" value="1"/>
</dbReference>
<evidence type="ECO:0000259" key="4">
    <source>
        <dbReference type="Pfam" id="PF13649"/>
    </source>
</evidence>
<reference evidence="6" key="1">
    <citation type="submission" date="2018-05" db="EMBL/GenBank/DDBJ databases">
        <authorList>
            <person name="Feng T."/>
        </authorList>
    </citation>
    <scope>NUCLEOTIDE SEQUENCE [LARGE SCALE GENOMIC DNA]</scope>
    <source>
        <strain evidence="6">S27</strain>
    </source>
</reference>
<keyword evidence="2 5" id="KW-0808">Transferase</keyword>
<protein>
    <submittedName>
        <fullName evidence="5">SAM-dependent methyltransferase</fullName>
    </submittedName>
</protein>
<evidence type="ECO:0000256" key="3">
    <source>
        <dbReference type="ARBA" id="ARBA00022691"/>
    </source>
</evidence>
<keyword evidence="6" id="KW-1185">Reference proteome</keyword>
<evidence type="ECO:0000256" key="2">
    <source>
        <dbReference type="ARBA" id="ARBA00022679"/>
    </source>
</evidence>
<sequence length="293" mass="31605">MDLTRGTENEQAALWNGSAGRAWVAAQEMLDQMYKPFEDLLADMICAGSGRRVLDVGCGTGATTLALARRLGAKGHCIGADVSAPMIAAAQARAEREGSTASFVRADLQIHAFEPASFEAIMSRFGVMFFDDPVLAFANLRRAASDGAELHCIVWRSAADNPFMTTAERAAAPLLPNLPARRPGEPGQFSFADRQRVSSILEASGWAGIDIRPLDVECTMPEKELVGYFARLGPVGRILQEADQRTRTQVIETVRAAFAPYVHGTEVRYTAACWMICARAPSASAVSKEAAHE</sequence>
<dbReference type="InterPro" id="IPR029063">
    <property type="entry name" value="SAM-dependent_MTases_sf"/>
</dbReference>
<feature type="domain" description="Methyltransferase" evidence="4">
    <location>
        <begin position="53"/>
        <end position="144"/>
    </location>
</feature>
<dbReference type="Proteomes" id="UP000254875">
    <property type="component" value="Unassembled WGS sequence"/>
</dbReference>
<dbReference type="PANTHER" id="PTHR43464:SF19">
    <property type="entry name" value="UBIQUINONE BIOSYNTHESIS O-METHYLTRANSFERASE, MITOCHONDRIAL"/>
    <property type="match status" value="1"/>
</dbReference>
<keyword evidence="3" id="KW-0949">S-adenosyl-L-methionine</keyword>
<dbReference type="CDD" id="cd02440">
    <property type="entry name" value="AdoMet_MTases"/>
    <property type="match status" value="1"/>
</dbReference>
<proteinExistence type="predicted"/>
<keyword evidence="1 5" id="KW-0489">Methyltransferase</keyword>
<dbReference type="EMBL" id="QHKS01000026">
    <property type="protein sequence ID" value="RDJ99061.1"/>
    <property type="molecule type" value="Genomic_DNA"/>
</dbReference>
<evidence type="ECO:0000256" key="1">
    <source>
        <dbReference type="ARBA" id="ARBA00022603"/>
    </source>
</evidence>
<dbReference type="GO" id="GO:0032259">
    <property type="term" value="P:methylation"/>
    <property type="evidence" value="ECO:0007669"/>
    <property type="project" value="UniProtKB-KW"/>
</dbReference>
<dbReference type="AlphaFoldDB" id="A0A370N0B9"/>
<evidence type="ECO:0000313" key="6">
    <source>
        <dbReference type="Proteomes" id="UP000254875"/>
    </source>
</evidence>
<dbReference type="OrthoDB" id="9777638at2"/>
<evidence type="ECO:0000313" key="5">
    <source>
        <dbReference type="EMBL" id="RDJ99061.1"/>
    </source>
</evidence>
<gene>
    <name evidence="5" type="ORF">DLM46_30205</name>
</gene>
<dbReference type="InterPro" id="IPR041698">
    <property type="entry name" value="Methyltransf_25"/>
</dbReference>
<name>A0A370N0B9_9BURK</name>
<dbReference type="GO" id="GO:0008168">
    <property type="term" value="F:methyltransferase activity"/>
    <property type="evidence" value="ECO:0007669"/>
    <property type="project" value="UniProtKB-KW"/>
</dbReference>